<organism evidence="1 2">
    <name type="scientific">Methyloglobulus morosus KoM1</name>
    <dbReference type="NCBI Taxonomy" id="1116472"/>
    <lineage>
        <taxon>Bacteria</taxon>
        <taxon>Pseudomonadati</taxon>
        <taxon>Pseudomonadota</taxon>
        <taxon>Gammaproteobacteria</taxon>
        <taxon>Methylococcales</taxon>
        <taxon>Methylococcaceae</taxon>
        <taxon>Methyloglobulus</taxon>
    </lineage>
</organism>
<dbReference type="Proteomes" id="UP000017842">
    <property type="component" value="Unassembled WGS sequence"/>
</dbReference>
<dbReference type="eggNOG" id="ENOG5031M5H">
    <property type="taxonomic scope" value="Bacteria"/>
</dbReference>
<dbReference type="AlphaFoldDB" id="V5CA04"/>
<reference evidence="1 2" key="1">
    <citation type="journal article" date="2013" name="Genome Announc.">
        <title>Draft Genome Sequence of the Methanotrophic Gammaproteobacterium Methyloglobulus morosus DSM 22980 Strain KoM1.</title>
        <authorList>
            <person name="Poehlein A."/>
            <person name="Deutzmann J.S."/>
            <person name="Daniel R."/>
            <person name="Simeonova D.D."/>
        </authorList>
    </citation>
    <scope>NUCLEOTIDE SEQUENCE [LARGE SCALE GENOMIC DNA]</scope>
    <source>
        <strain evidence="1 2">KoM1</strain>
    </source>
</reference>
<evidence type="ECO:0000313" key="2">
    <source>
        <dbReference type="Proteomes" id="UP000017842"/>
    </source>
</evidence>
<comment type="caution">
    <text evidence="1">The sequence shown here is derived from an EMBL/GenBank/DDBJ whole genome shotgun (WGS) entry which is preliminary data.</text>
</comment>
<sequence length="95" mass="10709">MSEFLHRQISILRKAIEDYRAGLLHLNALIKRVEEISDAIGIQEWKDALFPIVLEMEQVNAANLNTNTNLSDANKKIISKALQDIEALVGKSIRP</sequence>
<evidence type="ECO:0000313" key="1">
    <source>
        <dbReference type="EMBL" id="ESS73628.1"/>
    </source>
</evidence>
<gene>
    <name evidence="1" type="ORF">MGMO_15c00490</name>
</gene>
<proteinExistence type="predicted"/>
<keyword evidence="2" id="KW-1185">Reference proteome</keyword>
<dbReference type="STRING" id="1116472.MGMO_15c00490"/>
<name>V5CA04_9GAMM</name>
<dbReference type="EMBL" id="AYLO01000015">
    <property type="protein sequence ID" value="ESS73628.1"/>
    <property type="molecule type" value="Genomic_DNA"/>
</dbReference>
<protein>
    <submittedName>
        <fullName evidence="1">Uncharacterized protein</fullName>
    </submittedName>
</protein>
<accession>V5CA04</accession>